<accession>A0A8H6F7M2</accession>
<dbReference type="AlphaFoldDB" id="A0A8H6F7M2"/>
<dbReference type="Proteomes" id="UP000593566">
    <property type="component" value="Unassembled WGS sequence"/>
</dbReference>
<sequence>MEIQHMPPRNPELRSAHPRPQVAPSGGYVPFINQRTRQFSAALYIYSAYSPFEDLLNIHMSEGLPITPVTSMDQLDIAGNASFVSLTNSTRYIRHIPVDFSLLRDITLLDR</sequence>
<dbReference type="GeneID" id="59334573"/>
<keyword evidence="3" id="KW-1185">Reference proteome</keyword>
<comment type="caution">
    <text evidence="2">The sequence shown here is derived from an EMBL/GenBank/DDBJ whole genome shotgun (WGS) entry which is preliminary data.</text>
</comment>
<proteinExistence type="predicted"/>
<feature type="region of interest" description="Disordered" evidence="1">
    <location>
        <begin position="1"/>
        <end position="22"/>
    </location>
</feature>
<organism evidence="2 3">
    <name type="scientific">Letharia lupina</name>
    <dbReference type="NCBI Taxonomy" id="560253"/>
    <lineage>
        <taxon>Eukaryota</taxon>
        <taxon>Fungi</taxon>
        <taxon>Dikarya</taxon>
        <taxon>Ascomycota</taxon>
        <taxon>Pezizomycotina</taxon>
        <taxon>Lecanoromycetes</taxon>
        <taxon>OSLEUM clade</taxon>
        <taxon>Lecanoromycetidae</taxon>
        <taxon>Lecanorales</taxon>
        <taxon>Lecanorineae</taxon>
        <taxon>Parmeliaceae</taxon>
        <taxon>Letharia</taxon>
    </lineage>
</organism>
<reference evidence="2 3" key="1">
    <citation type="journal article" date="2020" name="Genomics">
        <title>Complete, high-quality genomes from long-read metagenomic sequencing of two wolf lichen thalli reveals enigmatic genome architecture.</title>
        <authorList>
            <person name="McKenzie S.K."/>
            <person name="Walston R.F."/>
            <person name="Allen J.L."/>
        </authorList>
    </citation>
    <scope>NUCLEOTIDE SEQUENCE [LARGE SCALE GENOMIC DNA]</scope>
    <source>
        <strain evidence="2">WasteWater1</strain>
    </source>
</reference>
<protein>
    <submittedName>
        <fullName evidence="2">Uncharacterized protein</fullName>
    </submittedName>
</protein>
<dbReference type="EMBL" id="JACCJB010000023">
    <property type="protein sequence ID" value="KAF6218210.1"/>
    <property type="molecule type" value="Genomic_DNA"/>
</dbReference>
<dbReference type="RefSeq" id="XP_037147645.1">
    <property type="nucleotide sequence ID" value="XM_037297071.1"/>
</dbReference>
<evidence type="ECO:0000256" key="1">
    <source>
        <dbReference type="SAM" id="MobiDB-lite"/>
    </source>
</evidence>
<gene>
    <name evidence="2" type="ORF">HO133_006171</name>
</gene>
<evidence type="ECO:0000313" key="2">
    <source>
        <dbReference type="EMBL" id="KAF6218210.1"/>
    </source>
</evidence>
<evidence type="ECO:0000313" key="3">
    <source>
        <dbReference type="Proteomes" id="UP000593566"/>
    </source>
</evidence>
<name>A0A8H6F7M2_9LECA</name>